<evidence type="ECO:0000256" key="1">
    <source>
        <dbReference type="SAM" id="SignalP"/>
    </source>
</evidence>
<keyword evidence="1" id="KW-0732">Signal</keyword>
<dbReference type="AlphaFoldDB" id="A0A8H2LFR8"/>
<dbReference type="PROSITE" id="PS51257">
    <property type="entry name" value="PROKAR_LIPOPROTEIN"/>
    <property type="match status" value="1"/>
</dbReference>
<dbReference type="RefSeq" id="WP_148368602.1">
    <property type="nucleotide sequence ID" value="NZ_VSKM01000003.1"/>
</dbReference>
<sequence>MKNINIILVLISLFAFSCDNNDDEQTDPVVPTDGFTHNNIFFETPNAYFEIDEEDDDPNIGGDGFPDNYSFFFSNGRMFDNDLANVNGVNDDYLFSLNTTSWVFLNVEVQDNPSLANAGPLPNNTYVVSSIHDSVIIENGQIDALSPIYINNNTEFGIGSENVGIFNFPGPVGPSITFNAITIDNANPTESTVDVDYTFMNEDGEIITGHYEGTFGIILD</sequence>
<feature type="signal peptide" evidence="1">
    <location>
        <begin position="1"/>
        <end position="17"/>
    </location>
</feature>
<accession>A0A8H2LFR8</accession>
<dbReference type="Proteomes" id="UP000323324">
    <property type="component" value="Unassembled WGS sequence"/>
</dbReference>
<proteinExistence type="predicted"/>
<organism evidence="2 3">
    <name type="scientific">Bizionia saleffrena</name>
    <dbReference type="NCBI Taxonomy" id="291189"/>
    <lineage>
        <taxon>Bacteria</taxon>
        <taxon>Pseudomonadati</taxon>
        <taxon>Bacteroidota</taxon>
        <taxon>Flavobacteriia</taxon>
        <taxon>Flavobacteriales</taxon>
        <taxon>Flavobacteriaceae</taxon>
        <taxon>Bizionia</taxon>
    </lineage>
</organism>
<reference evidence="2 3" key="1">
    <citation type="submission" date="2019-08" db="EMBL/GenBank/DDBJ databases">
        <title>Genomes of Antarctic Bizionia species.</title>
        <authorList>
            <person name="Bowman J.P."/>
        </authorList>
    </citation>
    <scope>NUCLEOTIDE SEQUENCE [LARGE SCALE GENOMIC DNA]</scope>
    <source>
        <strain evidence="2 3">HFD</strain>
    </source>
</reference>
<dbReference type="EMBL" id="VSKM01000003">
    <property type="protein sequence ID" value="TYB77313.1"/>
    <property type="molecule type" value="Genomic_DNA"/>
</dbReference>
<keyword evidence="3" id="KW-1185">Reference proteome</keyword>
<feature type="chain" id="PRO_5033985695" evidence="1">
    <location>
        <begin position="18"/>
        <end position="220"/>
    </location>
</feature>
<gene>
    <name evidence="2" type="ORF">ES676_03200</name>
</gene>
<evidence type="ECO:0000313" key="2">
    <source>
        <dbReference type="EMBL" id="TYB77313.1"/>
    </source>
</evidence>
<evidence type="ECO:0000313" key="3">
    <source>
        <dbReference type="Proteomes" id="UP000323324"/>
    </source>
</evidence>
<comment type="caution">
    <text evidence="2">The sequence shown here is derived from an EMBL/GenBank/DDBJ whole genome shotgun (WGS) entry which is preliminary data.</text>
</comment>
<name>A0A8H2LFR8_9FLAO</name>
<protein>
    <submittedName>
        <fullName evidence="2">Uncharacterized protein</fullName>
    </submittedName>
</protein>